<reference evidence="1 2" key="1">
    <citation type="submission" date="2024-06" db="EMBL/GenBank/DDBJ databases">
        <title>The Natural Products Discovery Center: Release of the First 8490 Sequenced Strains for Exploring Actinobacteria Biosynthetic Diversity.</title>
        <authorList>
            <person name="Kalkreuter E."/>
            <person name="Kautsar S.A."/>
            <person name="Yang D."/>
            <person name="Bader C.D."/>
            <person name="Teijaro C.N."/>
            <person name="Fluegel L."/>
            <person name="Davis C.M."/>
            <person name="Simpson J.R."/>
            <person name="Lauterbach L."/>
            <person name="Steele A.D."/>
            <person name="Gui C."/>
            <person name="Meng S."/>
            <person name="Li G."/>
            <person name="Viehrig K."/>
            <person name="Ye F."/>
            <person name="Su P."/>
            <person name="Kiefer A.F."/>
            <person name="Nichols A."/>
            <person name="Cepeda A.J."/>
            <person name="Yan W."/>
            <person name="Fan B."/>
            <person name="Jiang Y."/>
            <person name="Adhikari A."/>
            <person name="Zheng C.-J."/>
            <person name="Schuster L."/>
            <person name="Cowan T.M."/>
            <person name="Smanski M.J."/>
            <person name="Chevrette M.G."/>
            <person name="De Carvalho L.P.S."/>
            <person name="Shen B."/>
        </authorList>
    </citation>
    <scope>NUCLEOTIDE SEQUENCE [LARGE SCALE GENOMIC DNA]</scope>
    <source>
        <strain evidence="1 2">NPDC006337</strain>
    </source>
</reference>
<proteinExistence type="predicted"/>
<evidence type="ECO:0000313" key="2">
    <source>
        <dbReference type="Proteomes" id="UP001550378"/>
    </source>
</evidence>
<dbReference type="RefSeq" id="WP_359655404.1">
    <property type="nucleotide sequence ID" value="NZ_JBEXZP010000082.1"/>
</dbReference>
<accession>A0ABV2WC82</accession>
<comment type="caution">
    <text evidence="1">The sequence shown here is derived from an EMBL/GenBank/DDBJ whole genome shotgun (WGS) entry which is preliminary data.</text>
</comment>
<dbReference type="EMBL" id="JBEXZR010000029">
    <property type="protein sequence ID" value="MEU0710941.1"/>
    <property type="molecule type" value="Genomic_DNA"/>
</dbReference>
<name>A0ABV2WC82_9ACTN</name>
<evidence type="ECO:0000313" key="1">
    <source>
        <dbReference type="EMBL" id="MEU0710941.1"/>
    </source>
</evidence>
<dbReference type="Proteomes" id="UP001550378">
    <property type="component" value="Unassembled WGS sequence"/>
</dbReference>
<keyword evidence="2" id="KW-1185">Reference proteome</keyword>
<organism evidence="1 2">
    <name type="scientific">Streptomyces lavendulocolor</name>
    <dbReference type="NCBI Taxonomy" id="67316"/>
    <lineage>
        <taxon>Bacteria</taxon>
        <taxon>Bacillati</taxon>
        <taxon>Actinomycetota</taxon>
        <taxon>Actinomycetes</taxon>
        <taxon>Kitasatosporales</taxon>
        <taxon>Streptomycetaceae</taxon>
        <taxon>Streptomyces</taxon>
    </lineage>
</organism>
<gene>
    <name evidence="1" type="ORF">ABZ508_26620</name>
</gene>
<sequence length="223" mass="24598">MTQPAVWLCAAATCAHELRPHELDTRQLLCDPCIRAITGWLAEVPKQLVVLEASMQRETTGSPTRGGTRTAPTPGRLDTLNLLGPGAAGAVHDPHGDQHGQLPLVAVLGAWVRLVTEERHLRGPAHWQPADLADWLRPHIGWAAMQPWSGELRDELWSMIRNVRGITQVAPRTRPVPRPCPRLQCSSMALTQTDWDQYVRCSACGFSFTQSELNDDAARRTAA</sequence>
<protein>
    <submittedName>
        <fullName evidence="1">Uncharacterized protein</fullName>
    </submittedName>
</protein>